<dbReference type="InterPro" id="IPR011335">
    <property type="entry name" value="Restrct_endonuc-II-like"/>
</dbReference>
<evidence type="ECO:0000313" key="4">
    <source>
        <dbReference type="Proteomes" id="UP000479526"/>
    </source>
</evidence>
<keyword evidence="3" id="KW-0255">Endonuclease</keyword>
<dbReference type="Proteomes" id="UP000479526">
    <property type="component" value="Unassembled WGS sequence"/>
</dbReference>
<dbReference type="PANTHER" id="PTHR30015">
    <property type="entry name" value="MRR RESTRICTION SYSTEM PROTEIN"/>
    <property type="match status" value="1"/>
</dbReference>
<dbReference type="GO" id="GO:0003677">
    <property type="term" value="F:DNA binding"/>
    <property type="evidence" value="ECO:0007669"/>
    <property type="project" value="InterPro"/>
</dbReference>
<sequence length="159" mass="17155">MDVVSGLDSRRNLLKLSPTEFEHLVRELFVAMGAEAWTTIPSKDGGVDAVATSDNLFFGGVCLIQAKRWAGLVGLEAVHALTGVMADHNATTGVLVTMSWFGRASEQFAQRNRITLINGAELKHLIKRHLNIDVIPGTTPPRNAKASDNRQTGRPGPAV</sequence>
<dbReference type="Gene3D" id="3.40.1350.10">
    <property type="match status" value="1"/>
</dbReference>
<dbReference type="InterPro" id="IPR011856">
    <property type="entry name" value="tRNA_endonuc-like_dom_sf"/>
</dbReference>
<dbReference type="PANTHER" id="PTHR30015:SF7">
    <property type="entry name" value="TYPE IV METHYL-DIRECTED RESTRICTION ENZYME ECOKMRR"/>
    <property type="match status" value="1"/>
</dbReference>
<feature type="domain" description="Restriction endonuclease type IV Mrr" evidence="2">
    <location>
        <begin position="14"/>
        <end position="126"/>
    </location>
</feature>
<dbReference type="EMBL" id="WXEW01000003">
    <property type="protein sequence ID" value="NAS22624.1"/>
    <property type="molecule type" value="Genomic_DNA"/>
</dbReference>
<dbReference type="AlphaFoldDB" id="A0A7C9JBN6"/>
<dbReference type="Pfam" id="PF04471">
    <property type="entry name" value="Mrr_cat"/>
    <property type="match status" value="1"/>
</dbReference>
<accession>A0A7C9JBN6</accession>
<dbReference type="InterPro" id="IPR007560">
    <property type="entry name" value="Restrct_endonuc_IV_Mrr"/>
</dbReference>
<dbReference type="InterPro" id="IPR052906">
    <property type="entry name" value="Type_IV_Methyl-Rstrct_Enzyme"/>
</dbReference>
<reference evidence="3 4" key="1">
    <citation type="submission" date="2020-01" db="EMBL/GenBank/DDBJ databases">
        <title>Herbidospora sp. NEAU-GS84 nov., a novel actinomycete isolated from soil.</title>
        <authorList>
            <person name="Han L."/>
        </authorList>
    </citation>
    <scope>NUCLEOTIDE SEQUENCE [LARGE SCALE GENOMIC DNA]</scope>
    <source>
        <strain evidence="3 4">NEAU-GS84</strain>
    </source>
</reference>
<organism evidence="3 4">
    <name type="scientific">Herbidospora solisilvae</name>
    <dbReference type="NCBI Taxonomy" id="2696284"/>
    <lineage>
        <taxon>Bacteria</taxon>
        <taxon>Bacillati</taxon>
        <taxon>Actinomycetota</taxon>
        <taxon>Actinomycetes</taxon>
        <taxon>Streptosporangiales</taxon>
        <taxon>Streptosporangiaceae</taxon>
        <taxon>Herbidospora</taxon>
    </lineage>
</organism>
<protein>
    <submittedName>
        <fullName evidence="3">Restriction endonuclease</fullName>
    </submittedName>
</protein>
<gene>
    <name evidence="3" type="ORF">GT755_13110</name>
</gene>
<keyword evidence="3" id="KW-0378">Hydrolase</keyword>
<evidence type="ECO:0000313" key="3">
    <source>
        <dbReference type="EMBL" id="NAS22624.1"/>
    </source>
</evidence>
<dbReference type="GO" id="GO:0015666">
    <property type="term" value="F:restriction endodeoxyribonuclease activity"/>
    <property type="evidence" value="ECO:0007669"/>
    <property type="project" value="TreeGrafter"/>
</dbReference>
<evidence type="ECO:0000256" key="1">
    <source>
        <dbReference type="SAM" id="MobiDB-lite"/>
    </source>
</evidence>
<evidence type="ECO:0000259" key="2">
    <source>
        <dbReference type="Pfam" id="PF04471"/>
    </source>
</evidence>
<proteinExistence type="predicted"/>
<dbReference type="SUPFAM" id="SSF52980">
    <property type="entry name" value="Restriction endonuclease-like"/>
    <property type="match status" value="1"/>
</dbReference>
<dbReference type="GO" id="GO:0009307">
    <property type="term" value="P:DNA restriction-modification system"/>
    <property type="evidence" value="ECO:0007669"/>
    <property type="project" value="InterPro"/>
</dbReference>
<name>A0A7C9JBN6_9ACTN</name>
<keyword evidence="4" id="KW-1185">Reference proteome</keyword>
<comment type="caution">
    <text evidence="3">The sequence shown here is derived from an EMBL/GenBank/DDBJ whole genome shotgun (WGS) entry which is preliminary data.</text>
</comment>
<keyword evidence="3" id="KW-0540">Nuclease</keyword>
<feature type="region of interest" description="Disordered" evidence="1">
    <location>
        <begin position="136"/>
        <end position="159"/>
    </location>
</feature>